<dbReference type="EMBL" id="HF951689">
    <property type="protein sequence ID" value="CCW36043.1"/>
    <property type="molecule type" value="Genomic_DNA"/>
</dbReference>
<accession>S0EW18</accession>
<dbReference type="GO" id="GO:0016987">
    <property type="term" value="F:sigma factor activity"/>
    <property type="evidence" value="ECO:0007669"/>
    <property type="project" value="UniProtKB-KW"/>
</dbReference>
<dbReference type="STRING" id="454171.CP488_01858"/>
<comment type="similarity">
    <text evidence="1">Belongs to the sigma-70 factor family. ECF subfamily.</text>
</comment>
<dbReference type="InterPro" id="IPR013325">
    <property type="entry name" value="RNA_pol_sigma_r2"/>
</dbReference>
<evidence type="ECO:0000256" key="1">
    <source>
        <dbReference type="ARBA" id="ARBA00010641"/>
    </source>
</evidence>
<dbReference type="GO" id="GO:0003677">
    <property type="term" value="F:DNA binding"/>
    <property type="evidence" value="ECO:0007669"/>
    <property type="project" value="InterPro"/>
</dbReference>
<keyword evidence="2" id="KW-0805">Transcription regulation</keyword>
<dbReference type="NCBIfam" id="TIGR02937">
    <property type="entry name" value="sigma70-ECF"/>
    <property type="match status" value="1"/>
</dbReference>
<feature type="domain" description="RNA polymerase sigma-70 region 2" evidence="5">
    <location>
        <begin position="37"/>
        <end position="104"/>
    </location>
</feature>
<dbReference type="PANTHER" id="PTHR43133:SF51">
    <property type="entry name" value="RNA POLYMERASE SIGMA FACTOR"/>
    <property type="match status" value="1"/>
</dbReference>
<keyword evidence="8" id="KW-1185">Reference proteome</keyword>
<dbReference type="InParanoid" id="S0EW18"/>
<keyword evidence="3" id="KW-0731">Sigma factor</keyword>
<protein>
    <submittedName>
        <fullName evidence="7">RNA polymerase sigma factor, sigma-70 family</fullName>
    </submittedName>
</protein>
<feature type="domain" description="RNA polymerase sigma factor 70 region 4 type 2" evidence="6">
    <location>
        <begin position="147"/>
        <end position="199"/>
    </location>
</feature>
<evidence type="ECO:0000256" key="3">
    <source>
        <dbReference type="ARBA" id="ARBA00023082"/>
    </source>
</evidence>
<dbReference type="eggNOG" id="COG1595">
    <property type="taxonomic scope" value="Bacteria"/>
</dbReference>
<dbReference type="Gene3D" id="1.10.1740.10">
    <property type="match status" value="1"/>
</dbReference>
<sequence length="209" mass="24477">MSPSGAAAASASAGDYVVSMNAHSSDEAERRLEFDELVAQYEKRIFNVVYRFLGDYEEAADVTQETFISAYKHYANFRGDSKVFTWLYQIARNLCINRLRRRERQRHIRIESLEQMTDPDDDSFTTRDIADWTHSPQQVLEQKELHQKILAAIDSLPIEYREVIILREFQQLSYNEIVEATGLSLENVKTRLSRARAMLRRKLEPYYRS</sequence>
<proteinExistence type="inferred from homology"/>
<evidence type="ECO:0000256" key="2">
    <source>
        <dbReference type="ARBA" id="ARBA00023015"/>
    </source>
</evidence>
<organism evidence="7 8">
    <name type="scientific">Chthonomonas calidirosea (strain DSM 23976 / ICMP 18418 / T49)</name>
    <dbReference type="NCBI Taxonomy" id="1303518"/>
    <lineage>
        <taxon>Bacteria</taxon>
        <taxon>Bacillati</taxon>
        <taxon>Armatimonadota</taxon>
        <taxon>Chthonomonadia</taxon>
        <taxon>Chthonomonadales</taxon>
        <taxon>Chthonomonadaceae</taxon>
        <taxon>Chthonomonas</taxon>
    </lineage>
</organism>
<dbReference type="FunCoup" id="S0EW18">
    <property type="interactions" value="25"/>
</dbReference>
<evidence type="ECO:0000256" key="4">
    <source>
        <dbReference type="ARBA" id="ARBA00023163"/>
    </source>
</evidence>
<dbReference type="Pfam" id="PF08281">
    <property type="entry name" value="Sigma70_r4_2"/>
    <property type="match status" value="1"/>
</dbReference>
<dbReference type="KEGG" id="ccz:CCALI_02236"/>
<gene>
    <name evidence="7" type="ORF">CCALI_02236</name>
</gene>
<dbReference type="PATRIC" id="fig|1303518.3.peg.2323"/>
<evidence type="ECO:0000259" key="5">
    <source>
        <dbReference type="Pfam" id="PF04542"/>
    </source>
</evidence>
<dbReference type="Pfam" id="PF04542">
    <property type="entry name" value="Sigma70_r2"/>
    <property type="match status" value="1"/>
</dbReference>
<evidence type="ECO:0000313" key="8">
    <source>
        <dbReference type="Proteomes" id="UP000014227"/>
    </source>
</evidence>
<dbReference type="InterPro" id="IPR013249">
    <property type="entry name" value="RNA_pol_sigma70_r4_t2"/>
</dbReference>
<reference evidence="8" key="1">
    <citation type="submission" date="2013-03" db="EMBL/GenBank/DDBJ databases">
        <title>Genome sequence of Chthonomonas calidirosea, the first sequenced genome from the Armatimonadetes phylum (formally candidate division OP10).</title>
        <authorList>
            <person name="Lee K.C.Y."/>
            <person name="Morgan X.C."/>
            <person name="Dunfield P.F."/>
            <person name="Tamas I."/>
            <person name="Houghton K.M."/>
            <person name="Vyssotski M."/>
            <person name="Ryan J.L.J."/>
            <person name="Lagutin K."/>
            <person name="McDonald I.R."/>
            <person name="Stott M.B."/>
        </authorList>
    </citation>
    <scope>NUCLEOTIDE SEQUENCE [LARGE SCALE GENOMIC DNA]</scope>
    <source>
        <strain evidence="8">DSM 23976 / ICMP 18418 / T49</strain>
    </source>
</reference>
<dbReference type="CDD" id="cd06171">
    <property type="entry name" value="Sigma70_r4"/>
    <property type="match status" value="1"/>
</dbReference>
<name>S0EW18_CHTCT</name>
<evidence type="ECO:0000259" key="6">
    <source>
        <dbReference type="Pfam" id="PF08281"/>
    </source>
</evidence>
<dbReference type="InterPro" id="IPR014284">
    <property type="entry name" value="RNA_pol_sigma-70_dom"/>
</dbReference>
<dbReference type="AlphaFoldDB" id="S0EW18"/>
<dbReference type="InterPro" id="IPR039425">
    <property type="entry name" value="RNA_pol_sigma-70-like"/>
</dbReference>
<dbReference type="GO" id="GO:0006352">
    <property type="term" value="P:DNA-templated transcription initiation"/>
    <property type="evidence" value="ECO:0007669"/>
    <property type="project" value="InterPro"/>
</dbReference>
<dbReference type="SUPFAM" id="SSF88659">
    <property type="entry name" value="Sigma3 and sigma4 domains of RNA polymerase sigma factors"/>
    <property type="match status" value="1"/>
</dbReference>
<dbReference type="InterPro" id="IPR036388">
    <property type="entry name" value="WH-like_DNA-bd_sf"/>
</dbReference>
<dbReference type="InterPro" id="IPR013324">
    <property type="entry name" value="RNA_pol_sigma_r3/r4-like"/>
</dbReference>
<dbReference type="InterPro" id="IPR007627">
    <property type="entry name" value="RNA_pol_sigma70_r2"/>
</dbReference>
<dbReference type="PANTHER" id="PTHR43133">
    <property type="entry name" value="RNA POLYMERASE ECF-TYPE SIGMA FACTO"/>
    <property type="match status" value="1"/>
</dbReference>
<keyword evidence="4" id="KW-0804">Transcription</keyword>
<dbReference type="HOGENOM" id="CLU_047691_3_0_0"/>
<evidence type="ECO:0000313" key="7">
    <source>
        <dbReference type="EMBL" id="CCW36043.1"/>
    </source>
</evidence>
<dbReference type="Proteomes" id="UP000014227">
    <property type="component" value="Chromosome I"/>
</dbReference>
<dbReference type="RefSeq" id="WP_016483563.1">
    <property type="nucleotide sequence ID" value="NC_021487.1"/>
</dbReference>
<dbReference type="Gene3D" id="1.10.10.10">
    <property type="entry name" value="Winged helix-like DNA-binding domain superfamily/Winged helix DNA-binding domain"/>
    <property type="match status" value="1"/>
</dbReference>
<dbReference type="SUPFAM" id="SSF88946">
    <property type="entry name" value="Sigma2 domain of RNA polymerase sigma factors"/>
    <property type="match status" value="1"/>
</dbReference>